<dbReference type="Proteomes" id="UP001348369">
    <property type="component" value="Chromosome"/>
</dbReference>
<proteinExistence type="predicted"/>
<sequence>MSDRGAARMTNAATPAPASPGPWDTRSRALLPGDLAPPAPAAPAAHTAHTGRPAARRGPADPVKALLHRHRELCARAVDPLEIAAGLEAHGITDRTAARFRHRDVFSLAEELYARAPRTTPDGISEPRPRESRPADARPPWAGPSGWGRWTALALLPGVVCSVTLLGLDHSGGPRRLVIGLAGALALAGALSACLRRGPLRAEGRTHPATTVWVYGLLAYLLCGDGLLAALVSGGPDGPWPASPALLVAPSFAVLPAAWCAHLFSAGARRGLADSRALADFAAVARPLLLTLVGLFAATLTCLYLLAAAVFGEESGGAHGALPSTPGGALAPTVALGTLLLLGRLLTVHGFPGAAATGLAAACALEVLSCASVLAGRLPGCDALAVPVRAVAETWGAAAVPALACGAAALGLLAHATVALSRASAHT</sequence>
<organism evidence="1 2">
    <name type="scientific">Streptomyces scopuliridis</name>
    <dbReference type="NCBI Taxonomy" id="452529"/>
    <lineage>
        <taxon>Bacteria</taxon>
        <taxon>Bacillati</taxon>
        <taxon>Actinomycetota</taxon>
        <taxon>Actinomycetes</taxon>
        <taxon>Kitasatosporales</taxon>
        <taxon>Streptomycetaceae</taxon>
        <taxon>Streptomyces</taxon>
    </lineage>
</organism>
<evidence type="ECO:0000313" key="2">
    <source>
        <dbReference type="Proteomes" id="UP001348369"/>
    </source>
</evidence>
<accession>A0ACD4ZHR6</accession>
<name>A0ACD4ZHR6_9ACTN</name>
<reference evidence="1" key="1">
    <citation type="submission" date="2022-10" db="EMBL/GenBank/DDBJ databases">
        <title>The complete genomes of actinobacterial strains from the NBC collection.</title>
        <authorList>
            <person name="Joergensen T.S."/>
            <person name="Alvarez Arevalo M."/>
            <person name="Sterndorff E.B."/>
            <person name="Faurdal D."/>
            <person name="Vuksanovic O."/>
            <person name="Mourched A.-S."/>
            <person name="Charusanti P."/>
            <person name="Shaw S."/>
            <person name="Blin K."/>
            <person name="Weber T."/>
        </authorList>
    </citation>
    <scope>NUCLEOTIDE SEQUENCE</scope>
    <source>
        <strain evidence="1">NBC 01771</strain>
    </source>
</reference>
<evidence type="ECO:0000313" key="1">
    <source>
        <dbReference type="EMBL" id="WSB97840.1"/>
    </source>
</evidence>
<keyword evidence="2" id="KW-1185">Reference proteome</keyword>
<protein>
    <submittedName>
        <fullName evidence="1">Uncharacterized protein</fullName>
    </submittedName>
</protein>
<dbReference type="EMBL" id="CP109109">
    <property type="protein sequence ID" value="WSB97840.1"/>
    <property type="molecule type" value="Genomic_DNA"/>
</dbReference>
<gene>
    <name evidence="1" type="ORF">OG835_12975</name>
</gene>